<feature type="coiled-coil region" evidence="7">
    <location>
        <begin position="18"/>
        <end position="132"/>
    </location>
</feature>
<protein>
    <submittedName>
        <fullName evidence="9">Uncharacterized protein</fullName>
    </submittedName>
</protein>
<dbReference type="PANTHER" id="PTHR31246">
    <property type="entry name" value="MICROTUBULE-ASSOCIATED PROTEIN 70-2"/>
    <property type="match status" value="1"/>
</dbReference>
<dbReference type="Pfam" id="PF07058">
    <property type="entry name" value="MAP70"/>
    <property type="match status" value="1"/>
</dbReference>
<evidence type="ECO:0000256" key="3">
    <source>
        <dbReference type="ARBA" id="ARBA00022490"/>
    </source>
</evidence>
<comment type="similarity">
    <text evidence="2">Belongs to the MAP70 family.</text>
</comment>
<evidence type="ECO:0000256" key="4">
    <source>
        <dbReference type="ARBA" id="ARBA00022701"/>
    </source>
</evidence>
<comment type="subcellular location">
    <subcellularLocation>
        <location evidence="1">Cytoplasm</location>
        <location evidence="1">Cytoskeleton</location>
    </subcellularLocation>
</comment>
<organism evidence="9 10">
    <name type="scientific">Prunus dulcis</name>
    <name type="common">Almond</name>
    <name type="synonym">Amygdalus dulcis</name>
    <dbReference type="NCBI Taxonomy" id="3755"/>
    <lineage>
        <taxon>Eukaryota</taxon>
        <taxon>Viridiplantae</taxon>
        <taxon>Streptophyta</taxon>
        <taxon>Embryophyta</taxon>
        <taxon>Tracheophyta</taxon>
        <taxon>Spermatophyta</taxon>
        <taxon>Magnoliopsida</taxon>
        <taxon>eudicotyledons</taxon>
        <taxon>Gunneridae</taxon>
        <taxon>Pentapetalae</taxon>
        <taxon>rosids</taxon>
        <taxon>fabids</taxon>
        <taxon>Rosales</taxon>
        <taxon>Rosaceae</taxon>
        <taxon>Amygdaloideae</taxon>
        <taxon>Amygdaleae</taxon>
        <taxon>Prunus</taxon>
    </lineage>
</organism>
<dbReference type="AlphaFoldDB" id="A0AAD4YQ88"/>
<dbReference type="GO" id="GO:0007010">
    <property type="term" value="P:cytoskeleton organization"/>
    <property type="evidence" value="ECO:0007669"/>
    <property type="project" value="InterPro"/>
</dbReference>
<dbReference type="InterPro" id="IPR009768">
    <property type="entry name" value="MAP70"/>
</dbReference>
<sequence length="268" mass="30270">MKQIEICQEENKILDKTHRQKVAEVEKLTQTVRELEVAVLAGGAAANAVRDYHRKVQEMNEEKKLLEREVARAKVSANRVATVVANEWEDSSDKVMPVKQWLEERRFFQGEMQQLRDKLAVAERTAKTEAQLKEKYQLRFKSLGGAENFSRASFNGYLSRTKSNLQSGFNRSNTATAILKQAKSSSRSFDGGSRLLDRDKLVPDATGKDNTNSASDQTQMDETIGRHEERENGSLAEQYRTTCGRLIGWWVVGERGEKGVQISACGRL</sequence>
<feature type="compositionally biased region" description="Basic and acidic residues" evidence="8">
    <location>
        <begin position="223"/>
        <end position="232"/>
    </location>
</feature>
<evidence type="ECO:0000256" key="7">
    <source>
        <dbReference type="SAM" id="Coils"/>
    </source>
</evidence>
<keyword evidence="10" id="KW-1185">Reference proteome</keyword>
<evidence type="ECO:0000256" key="1">
    <source>
        <dbReference type="ARBA" id="ARBA00004245"/>
    </source>
</evidence>
<evidence type="ECO:0000256" key="5">
    <source>
        <dbReference type="ARBA" id="ARBA00023054"/>
    </source>
</evidence>
<keyword evidence="5 7" id="KW-0175">Coiled coil</keyword>
<evidence type="ECO:0000256" key="8">
    <source>
        <dbReference type="SAM" id="MobiDB-lite"/>
    </source>
</evidence>
<feature type="compositionally biased region" description="Polar residues" evidence="8">
    <location>
        <begin position="208"/>
        <end position="221"/>
    </location>
</feature>
<dbReference type="PANTHER" id="PTHR31246:SF18">
    <property type="entry name" value="MICROTUBULE-ASSOCIATED PROTEIN 70-1-LIKE"/>
    <property type="match status" value="1"/>
</dbReference>
<accession>A0AAD4YQ88</accession>
<dbReference type="GO" id="GO:0005874">
    <property type="term" value="C:microtubule"/>
    <property type="evidence" value="ECO:0007669"/>
    <property type="project" value="UniProtKB-KW"/>
</dbReference>
<dbReference type="GO" id="GO:0008017">
    <property type="term" value="F:microtubule binding"/>
    <property type="evidence" value="ECO:0007669"/>
    <property type="project" value="InterPro"/>
</dbReference>
<evidence type="ECO:0000313" key="9">
    <source>
        <dbReference type="EMBL" id="KAI5317571.1"/>
    </source>
</evidence>
<evidence type="ECO:0000313" key="10">
    <source>
        <dbReference type="Proteomes" id="UP001054821"/>
    </source>
</evidence>
<evidence type="ECO:0000256" key="6">
    <source>
        <dbReference type="ARBA" id="ARBA00023212"/>
    </source>
</evidence>
<comment type="caution">
    <text evidence="9">The sequence shown here is derived from an EMBL/GenBank/DDBJ whole genome shotgun (WGS) entry which is preliminary data.</text>
</comment>
<name>A0AAD4YQ88_PRUDU</name>
<gene>
    <name evidence="9" type="ORF">L3X38_037278</name>
</gene>
<evidence type="ECO:0000256" key="2">
    <source>
        <dbReference type="ARBA" id="ARBA00008825"/>
    </source>
</evidence>
<dbReference type="EMBL" id="JAJFAZ020000007">
    <property type="protein sequence ID" value="KAI5317571.1"/>
    <property type="molecule type" value="Genomic_DNA"/>
</dbReference>
<proteinExistence type="inferred from homology"/>
<keyword evidence="4" id="KW-0493">Microtubule</keyword>
<keyword evidence="6" id="KW-0206">Cytoskeleton</keyword>
<feature type="region of interest" description="Disordered" evidence="8">
    <location>
        <begin position="181"/>
        <end position="235"/>
    </location>
</feature>
<reference evidence="9 10" key="1">
    <citation type="journal article" date="2022" name="G3 (Bethesda)">
        <title>Whole-genome sequence and methylome profiling of the almond [Prunus dulcis (Mill.) D.A. Webb] cultivar 'Nonpareil'.</title>
        <authorList>
            <person name="D'Amico-Willman K.M."/>
            <person name="Ouma W.Z."/>
            <person name="Meulia T."/>
            <person name="Sideli G.M."/>
            <person name="Gradziel T.M."/>
            <person name="Fresnedo-Ramirez J."/>
        </authorList>
    </citation>
    <scope>NUCLEOTIDE SEQUENCE [LARGE SCALE GENOMIC DNA]</scope>
    <source>
        <strain evidence="9">Clone GOH B32 T37-40</strain>
    </source>
</reference>
<dbReference type="Proteomes" id="UP001054821">
    <property type="component" value="Chromosome 7"/>
</dbReference>
<keyword evidence="3" id="KW-0963">Cytoplasm</keyword>